<reference evidence="2 3" key="1">
    <citation type="submission" date="2017-12" db="EMBL/GenBank/DDBJ databases">
        <title>Sequencing, de novo assembly and annotation of complete genome of a new Thraustochytrid species, strain FCC1311.</title>
        <authorList>
            <person name="Sedici K."/>
            <person name="Godart F."/>
            <person name="Aiese Cigliano R."/>
            <person name="Sanseverino W."/>
            <person name="Barakat M."/>
            <person name="Ortet P."/>
            <person name="Marechal E."/>
            <person name="Cagnac O."/>
            <person name="Amato A."/>
        </authorList>
    </citation>
    <scope>NUCLEOTIDE SEQUENCE [LARGE SCALE GENOMIC DNA]</scope>
</reference>
<protein>
    <submittedName>
        <fullName evidence="2">Ribosome biosis protein nsa1</fullName>
    </submittedName>
</protein>
<accession>A0A2R5GVG9</accession>
<dbReference type="InterPro" id="IPR001680">
    <property type="entry name" value="WD40_rpt"/>
</dbReference>
<feature type="compositionally biased region" description="Acidic residues" evidence="1">
    <location>
        <begin position="416"/>
        <end position="447"/>
    </location>
</feature>
<dbReference type="SUPFAM" id="SSF50978">
    <property type="entry name" value="WD40 repeat-like"/>
    <property type="match status" value="1"/>
</dbReference>
<dbReference type="Gene3D" id="2.130.10.10">
    <property type="entry name" value="YVTN repeat-like/Quinoprotein amine dehydrogenase"/>
    <property type="match status" value="2"/>
</dbReference>
<feature type="compositionally biased region" description="Basic and acidic residues" evidence="1">
    <location>
        <begin position="448"/>
        <end position="460"/>
    </location>
</feature>
<dbReference type="Proteomes" id="UP000241890">
    <property type="component" value="Unassembled WGS sequence"/>
</dbReference>
<sequence length="480" mass="51953">MTSKEEDPFRVVTGDILGLVKVWAPTSGKTLVRSGKPRRLDSIEALAWARETQEDAGVLAVLRESGLRLIRLPLALGATGPSTTEGKGKGKGKGKGEDKGKGDEEKEDADKTVFLEAPAPIQCKSVKPGSPCTGLDVLPDRVIVSSADGTVQIAGFDPDATKIEDVFGSSLISSHKLTGEAFSRMRLSPTSGLLAAGGKETLLSLWDTEKWQRCFHAKNVAHDYLDMRIPVWVTGICFMGPVENAEKGPKQAIGGGTPERVATCTGHGYVRLYDTRAQRRAVASVELKTATELYQKNVSAESRHLTSIDTIDEHTVAVGDAVGGLRCVDFRQGKVVKSFKSLNGSIRSVVKHPTLPLICAGGLDRHLVIGDLETGLVKSRIYARQQLTSMLFSSQAPPQPPSADESTEKKRHLEPIPDEDDVVGDFDEDDLVGDSDSDEDEDEDEDADEKKGSKAQETRARQSKTSAKTRSSQPPKKRRR</sequence>
<dbReference type="GO" id="GO:0042273">
    <property type="term" value="P:ribosomal large subunit biogenesis"/>
    <property type="evidence" value="ECO:0007669"/>
    <property type="project" value="InterPro"/>
</dbReference>
<dbReference type="CDD" id="cd22857">
    <property type="entry name" value="WDR74"/>
    <property type="match status" value="1"/>
</dbReference>
<dbReference type="InterPro" id="IPR036322">
    <property type="entry name" value="WD40_repeat_dom_sf"/>
</dbReference>
<organism evidence="2 3">
    <name type="scientific">Hondaea fermentalgiana</name>
    <dbReference type="NCBI Taxonomy" id="2315210"/>
    <lineage>
        <taxon>Eukaryota</taxon>
        <taxon>Sar</taxon>
        <taxon>Stramenopiles</taxon>
        <taxon>Bigyra</taxon>
        <taxon>Labyrinthulomycetes</taxon>
        <taxon>Thraustochytrida</taxon>
        <taxon>Thraustochytriidae</taxon>
        <taxon>Hondaea</taxon>
    </lineage>
</organism>
<dbReference type="GO" id="GO:0005730">
    <property type="term" value="C:nucleolus"/>
    <property type="evidence" value="ECO:0007669"/>
    <property type="project" value="InterPro"/>
</dbReference>
<feature type="compositionally biased region" description="Basic and acidic residues" evidence="1">
    <location>
        <begin position="94"/>
        <end position="110"/>
    </location>
</feature>
<evidence type="ECO:0000313" key="3">
    <source>
        <dbReference type="Proteomes" id="UP000241890"/>
    </source>
</evidence>
<dbReference type="OrthoDB" id="18388at2759"/>
<feature type="region of interest" description="Disordered" evidence="1">
    <location>
        <begin position="78"/>
        <end position="110"/>
    </location>
</feature>
<dbReference type="SMART" id="SM00320">
    <property type="entry name" value="WD40"/>
    <property type="match status" value="4"/>
</dbReference>
<dbReference type="EMBL" id="BEYU01000220">
    <property type="protein sequence ID" value="GBG34837.1"/>
    <property type="molecule type" value="Genomic_DNA"/>
</dbReference>
<keyword evidence="3" id="KW-1185">Reference proteome</keyword>
<dbReference type="PANTHER" id="PTHR16038:SF4">
    <property type="entry name" value="WD REPEAT-CONTAINING PROTEIN 74"/>
    <property type="match status" value="1"/>
</dbReference>
<dbReference type="GO" id="GO:0030687">
    <property type="term" value="C:preribosome, large subunit precursor"/>
    <property type="evidence" value="ECO:0007669"/>
    <property type="project" value="TreeGrafter"/>
</dbReference>
<dbReference type="InterPro" id="IPR015943">
    <property type="entry name" value="WD40/YVTN_repeat-like_dom_sf"/>
</dbReference>
<dbReference type="AlphaFoldDB" id="A0A2R5GVG9"/>
<proteinExistence type="predicted"/>
<evidence type="ECO:0000313" key="2">
    <source>
        <dbReference type="EMBL" id="GBG34837.1"/>
    </source>
</evidence>
<feature type="compositionally biased region" description="Basic and acidic residues" evidence="1">
    <location>
        <begin position="406"/>
        <end position="415"/>
    </location>
</feature>
<name>A0A2R5GVG9_9STRA</name>
<gene>
    <name evidence="2" type="ORF">FCC1311_110592</name>
</gene>
<comment type="caution">
    <text evidence="2">The sequence shown here is derived from an EMBL/GenBank/DDBJ whole genome shotgun (WGS) entry which is preliminary data.</text>
</comment>
<dbReference type="InterPro" id="IPR037379">
    <property type="entry name" value="WDR74/Nsa1"/>
</dbReference>
<feature type="compositionally biased region" description="Polar residues" evidence="1">
    <location>
        <begin position="463"/>
        <end position="474"/>
    </location>
</feature>
<feature type="region of interest" description="Disordered" evidence="1">
    <location>
        <begin position="392"/>
        <end position="480"/>
    </location>
</feature>
<evidence type="ECO:0000256" key="1">
    <source>
        <dbReference type="SAM" id="MobiDB-lite"/>
    </source>
</evidence>
<dbReference type="InParanoid" id="A0A2R5GVG9"/>
<dbReference type="PANTHER" id="PTHR16038">
    <property type="entry name" value="NOP SEVEN ASSOCIATED PROTEIN 1"/>
    <property type="match status" value="1"/>
</dbReference>